<dbReference type="Proteomes" id="UP001204061">
    <property type="component" value="Unassembled WGS sequence"/>
</dbReference>
<dbReference type="RefSeq" id="WP_257725074.1">
    <property type="nucleotide sequence ID" value="NZ_CP121842.1"/>
</dbReference>
<organism evidence="1 2">
    <name type="scientific">Aeromonas veronii</name>
    <dbReference type="NCBI Taxonomy" id="654"/>
    <lineage>
        <taxon>Bacteria</taxon>
        <taxon>Pseudomonadati</taxon>
        <taxon>Pseudomonadota</taxon>
        <taxon>Gammaproteobacteria</taxon>
        <taxon>Aeromonadales</taxon>
        <taxon>Aeromonadaceae</taxon>
        <taxon>Aeromonas</taxon>
    </lineage>
</organism>
<name>A0AAW5MAZ6_AERVE</name>
<comment type="caution">
    <text evidence="1">The sequence shown here is derived from an EMBL/GenBank/DDBJ whole genome shotgun (WGS) entry which is preliminary data.</text>
</comment>
<dbReference type="InterPro" id="IPR021352">
    <property type="entry name" value="DUF2971"/>
</dbReference>
<evidence type="ECO:0000313" key="1">
    <source>
        <dbReference type="EMBL" id="MCR4447932.1"/>
    </source>
</evidence>
<dbReference type="EMBL" id="JANLFC010000017">
    <property type="protein sequence ID" value="MCR4447932.1"/>
    <property type="molecule type" value="Genomic_DNA"/>
</dbReference>
<evidence type="ECO:0000313" key="2">
    <source>
        <dbReference type="Proteomes" id="UP001204061"/>
    </source>
</evidence>
<protein>
    <submittedName>
        <fullName evidence="1">DUF2971 domain-containing protein</fullName>
    </submittedName>
</protein>
<dbReference type="AlphaFoldDB" id="A0AAW5MAZ6"/>
<reference evidence="1" key="1">
    <citation type="submission" date="2022-08" db="EMBL/GenBank/DDBJ databases">
        <title>A global survey of hypervirulent Aeromonas hydrophila identified this emerging pathogen in farmed fish in the lower Mekong River basin.</title>
        <authorList>
            <person name="Xu T."/>
            <person name="Rasmussen-Ivey C.R."/>
            <person name="Moen F.S."/>
            <person name="Fernandez Bravo A."/>
            <person name="Lamy B."/>
            <person name="Beaz-Hidalgo R."/>
            <person name="Khan C.D."/>
            <person name="Castro Escarpulli G."/>
            <person name="Yasin I.S.M."/>
            <person name="Figueras M.J."/>
            <person name="Azzam Sayuti M."/>
            <person name="Karim M.M."/>
            <person name="Alam K.M."/>
            <person name="Le T.T.T."/>
            <person name="Thao N.H.P."/>
            <person name="Addo S."/>
            <person name="Duodu S."/>
            <person name="Ali S."/>
            <person name="Mey S."/>
            <person name="Somony T."/>
            <person name="Liles M.R."/>
        </authorList>
    </citation>
    <scope>NUCLEOTIDE SEQUENCE</scope>
    <source>
        <strain evidence="1">0.14</strain>
    </source>
</reference>
<proteinExistence type="predicted"/>
<accession>A0AAW5MAZ6</accession>
<gene>
    <name evidence="1" type="ORF">NS965_05990</name>
</gene>
<dbReference type="Pfam" id="PF11185">
    <property type="entry name" value="DUF2971"/>
    <property type="match status" value="1"/>
</dbReference>
<sequence>MKKQFYRFRPISRLLSDHIENGELQNQEIFFAHPSQLNDPVEGYRDIIWSGDHIVWENLFRHYVYTLHHSIIKFLIFGKEVTLTENDIPVHSSRESLPSDRAKELESKIEELFLDNKNILNLIHQLSQKKSPIRKDELKFYLSRIHLYAVKCVFDILILEKMSPDCNRIPDEIEAKLEGIQHSIFSENIAKGAVDNILIPLSIEREQIYLIRKINSPELFANDNREFLITKYPFLYVDTLLKVCCQEWYTACFMSDYSNSSVWGHYGSNHTGVCLIFNAETENDSHYLCLEGVNSISSATGLNRGTIKLKFHEIKYEEKQGFFDFFRLLGNISHPTMEKMWYHNKNGARSICAEDISASIEKWRDSYWDSFYQAIKIKTKDWSYEKEHRLIWHSSLIDLSEISHRVMNYDFKSLHGIIFGINTSDEDKIKIVNIIKEKCQKYEINDFSFYQAYFCFDDQCIKKIQLKSLNEIVKAKSNIFQ</sequence>